<protein>
    <submittedName>
        <fullName evidence="1">Uncharacterized protein</fullName>
    </submittedName>
</protein>
<keyword evidence="2" id="KW-1185">Reference proteome</keyword>
<evidence type="ECO:0000313" key="1">
    <source>
        <dbReference type="EMBL" id="KAJ9662940.1"/>
    </source>
</evidence>
<evidence type="ECO:0000313" key="2">
    <source>
        <dbReference type="Proteomes" id="UP001172386"/>
    </source>
</evidence>
<dbReference type="EMBL" id="JAPDRQ010000012">
    <property type="protein sequence ID" value="KAJ9662940.1"/>
    <property type="molecule type" value="Genomic_DNA"/>
</dbReference>
<reference evidence="1" key="1">
    <citation type="submission" date="2022-10" db="EMBL/GenBank/DDBJ databases">
        <title>Culturing micro-colonial fungi from biological soil crusts in the Mojave desert and describing Neophaeococcomyces mojavensis, and introducing the new genera and species Taxawa tesnikishii.</title>
        <authorList>
            <person name="Kurbessoian T."/>
            <person name="Stajich J.E."/>
        </authorList>
    </citation>
    <scope>NUCLEOTIDE SEQUENCE</scope>
    <source>
        <strain evidence="1">JES_112</strain>
    </source>
</reference>
<name>A0ACC3AIK4_9EURO</name>
<sequence length="254" mass="26785">MSKSLEGKIAIVTGGSRGIGAAIALEFARRGASGITITYQKNVSAANTTVSNIKMLGSSALAIKVDVSDKTQSREVVEKTMEFFKTEAIDILVNNVAVMELGGIDSITSDDIWRTMTTNFAGPLFMVQAVLPSIRRGGRIINLSSRLARAPSSGGVYVYAASKAALENFTRNLATEWAAQKGITINNVMPGATDTEGLKTASPELIEKLKTMATAESRLGSPLDVAFVVAFLSEAGSSWINEDTISVTGGAIML</sequence>
<gene>
    <name evidence="1" type="ORF">H2198_001168</name>
</gene>
<organism evidence="1 2">
    <name type="scientific">Neophaeococcomyces mojaviensis</name>
    <dbReference type="NCBI Taxonomy" id="3383035"/>
    <lineage>
        <taxon>Eukaryota</taxon>
        <taxon>Fungi</taxon>
        <taxon>Dikarya</taxon>
        <taxon>Ascomycota</taxon>
        <taxon>Pezizomycotina</taxon>
        <taxon>Eurotiomycetes</taxon>
        <taxon>Chaetothyriomycetidae</taxon>
        <taxon>Chaetothyriales</taxon>
        <taxon>Chaetothyriales incertae sedis</taxon>
        <taxon>Neophaeococcomyces</taxon>
    </lineage>
</organism>
<proteinExistence type="predicted"/>
<dbReference type="Proteomes" id="UP001172386">
    <property type="component" value="Unassembled WGS sequence"/>
</dbReference>
<accession>A0ACC3AIK4</accession>
<comment type="caution">
    <text evidence="1">The sequence shown here is derived from an EMBL/GenBank/DDBJ whole genome shotgun (WGS) entry which is preliminary data.</text>
</comment>